<dbReference type="PANTHER" id="PTHR30203">
    <property type="entry name" value="OUTER MEMBRANE CATION EFFLUX PROTEIN"/>
    <property type="match status" value="1"/>
</dbReference>
<dbReference type="Gene3D" id="1.20.1600.10">
    <property type="entry name" value="Outer membrane efflux proteins (OEP)"/>
    <property type="match status" value="1"/>
</dbReference>
<dbReference type="RefSeq" id="WP_340335986.1">
    <property type="nucleotide sequence ID" value="NZ_JBBKZS010000005.1"/>
</dbReference>
<gene>
    <name evidence="1" type="ORF">WKW79_15170</name>
</gene>
<accession>A0ABU8X9X7</accession>
<name>A0ABU8X9X7_9BURK</name>
<protein>
    <submittedName>
        <fullName evidence="1">TolC family protein</fullName>
    </submittedName>
</protein>
<sequence length="392" mass="42434">MAAAAPLSFDAALQLAVQRSEAARAARAGVQSARDASVAAGQLPDPVLRAGIENLPITGPDRFSTTNDSMTMKRIGISQEWVSQDKRSARQAAAQASTSREAVQAQAAIANTRLQTALAYVDAFYADEMLKLTTLMEHHAHEEFEAARARLSSATGSSQELLQLSGGKGIAEDDSAEIRQQQTAARFALQRWIGLRPDELVTMPVESVPTEEVYVAGHPSVAAMRQDLEVARQAAAVASTNRDPNWTWEVAYGQRTGYSDMVTVGVSIPLAIARGDRQDRETAAKLALVEKSEAELAEATRAATAEYQVLSSDIERVWQRIERLRAGVVTPAAQRTAVATAGYRSNQTSLVTLFEARHAEVDVQRKLLALQRDLAKAQVQMKFRPLSGEVAP</sequence>
<evidence type="ECO:0000313" key="1">
    <source>
        <dbReference type="EMBL" id="MEJ8855919.1"/>
    </source>
</evidence>
<organism evidence="1 2">
    <name type="scientific">Variovorax robiniae</name>
    <dbReference type="NCBI Taxonomy" id="1836199"/>
    <lineage>
        <taxon>Bacteria</taxon>
        <taxon>Pseudomonadati</taxon>
        <taxon>Pseudomonadota</taxon>
        <taxon>Betaproteobacteria</taxon>
        <taxon>Burkholderiales</taxon>
        <taxon>Comamonadaceae</taxon>
        <taxon>Variovorax</taxon>
    </lineage>
</organism>
<dbReference type="EMBL" id="JBBKZS010000005">
    <property type="protein sequence ID" value="MEJ8855919.1"/>
    <property type="molecule type" value="Genomic_DNA"/>
</dbReference>
<reference evidence="1 2" key="1">
    <citation type="submission" date="2024-03" db="EMBL/GenBank/DDBJ databases">
        <title>Novel species of the genus Variovorax.</title>
        <authorList>
            <person name="Liu Q."/>
            <person name="Xin Y.-H."/>
        </authorList>
    </citation>
    <scope>NUCLEOTIDE SEQUENCE [LARGE SCALE GENOMIC DNA]</scope>
    <source>
        <strain evidence="1 2">KACC 18901</strain>
    </source>
</reference>
<dbReference type="SUPFAM" id="SSF56954">
    <property type="entry name" value="Outer membrane efflux proteins (OEP)"/>
    <property type="match status" value="1"/>
</dbReference>
<proteinExistence type="predicted"/>
<evidence type="ECO:0000313" key="2">
    <source>
        <dbReference type="Proteomes" id="UP001367030"/>
    </source>
</evidence>
<dbReference type="InterPro" id="IPR010131">
    <property type="entry name" value="MdtP/NodT-like"/>
</dbReference>
<dbReference type="PANTHER" id="PTHR30203:SF24">
    <property type="entry name" value="BLR4935 PROTEIN"/>
    <property type="match status" value="1"/>
</dbReference>
<comment type="caution">
    <text evidence="1">The sequence shown here is derived from an EMBL/GenBank/DDBJ whole genome shotgun (WGS) entry which is preliminary data.</text>
</comment>
<dbReference type="Proteomes" id="UP001367030">
    <property type="component" value="Unassembled WGS sequence"/>
</dbReference>
<keyword evidence="2" id="KW-1185">Reference proteome</keyword>